<evidence type="ECO:0000256" key="5">
    <source>
        <dbReference type="SAM" id="MobiDB-lite"/>
    </source>
</evidence>
<dbReference type="InterPro" id="IPR011009">
    <property type="entry name" value="Kinase-like_dom_sf"/>
</dbReference>
<evidence type="ECO:0000256" key="4">
    <source>
        <dbReference type="ARBA" id="ARBA00022840"/>
    </source>
</evidence>
<keyword evidence="2" id="KW-0547">Nucleotide-binding</keyword>
<dbReference type="InterPro" id="IPR017441">
    <property type="entry name" value="Protein_kinase_ATP_BS"/>
</dbReference>
<dbReference type="GO" id="GO:0005524">
    <property type="term" value="F:ATP binding"/>
    <property type="evidence" value="ECO:0007669"/>
    <property type="project" value="UniProtKB-UniRule"/>
</dbReference>
<keyword evidence="4" id="KW-0067">ATP-binding</keyword>
<reference evidence="8 9" key="1">
    <citation type="submission" date="2018-06" db="EMBL/GenBank/DDBJ databases">
        <title>Lujinxingia sediminis gen. nov. sp. nov., a new facultative anaerobic member of the class Deltaproteobacteria, and proposal of Lujinxingaceae fam. nov.</title>
        <authorList>
            <person name="Guo L.-Y."/>
            <person name="Li C.-M."/>
            <person name="Wang S."/>
            <person name="Du Z.-J."/>
        </authorList>
    </citation>
    <scope>NUCLEOTIDE SEQUENCE [LARGE SCALE GENOMIC DNA]</scope>
    <source>
        <strain evidence="8 9">FA350</strain>
    </source>
</reference>
<evidence type="ECO:0000259" key="7">
    <source>
        <dbReference type="PROSITE" id="PS50011"/>
    </source>
</evidence>
<evidence type="ECO:0000256" key="1">
    <source>
        <dbReference type="ARBA" id="ARBA00022679"/>
    </source>
</evidence>
<dbReference type="PROSITE" id="PS00107">
    <property type="entry name" value="PROTEIN_KINASE_ATP"/>
    <property type="match status" value="1"/>
</dbReference>
<dbReference type="KEGG" id="bsed:DN745_14900"/>
<evidence type="ECO:0000256" key="2">
    <source>
        <dbReference type="ARBA" id="ARBA00022741"/>
    </source>
</evidence>
<dbReference type="Pfam" id="PF00069">
    <property type="entry name" value="Pkinase"/>
    <property type="match status" value="1"/>
</dbReference>
<keyword evidence="6" id="KW-0812">Transmembrane</keyword>
<gene>
    <name evidence="8" type="ORF">DN745_14900</name>
</gene>
<organism evidence="8 9">
    <name type="scientific">Bradymonas sediminis</name>
    <dbReference type="NCBI Taxonomy" id="1548548"/>
    <lineage>
        <taxon>Bacteria</taxon>
        <taxon>Deltaproteobacteria</taxon>
        <taxon>Bradymonadales</taxon>
        <taxon>Bradymonadaceae</taxon>
        <taxon>Bradymonas</taxon>
    </lineage>
</organism>
<feature type="region of interest" description="Disordered" evidence="5">
    <location>
        <begin position="477"/>
        <end position="546"/>
    </location>
</feature>
<evidence type="ECO:0000256" key="3">
    <source>
        <dbReference type="ARBA" id="ARBA00022777"/>
    </source>
</evidence>
<dbReference type="PANTHER" id="PTHR43289:SF34">
    <property type="entry name" value="SERINE_THREONINE-PROTEIN KINASE YBDM-RELATED"/>
    <property type="match status" value="1"/>
</dbReference>
<dbReference type="OrthoDB" id="5485117at2"/>
<proteinExistence type="predicted"/>
<keyword evidence="6" id="KW-0472">Membrane</keyword>
<keyword evidence="6" id="KW-1133">Transmembrane helix</keyword>
<dbReference type="AlphaFoldDB" id="A0A2Z4FP71"/>
<dbReference type="SUPFAM" id="SSF56112">
    <property type="entry name" value="Protein kinase-like (PK-like)"/>
    <property type="match status" value="1"/>
</dbReference>
<dbReference type="GO" id="GO:0004674">
    <property type="term" value="F:protein serine/threonine kinase activity"/>
    <property type="evidence" value="ECO:0007669"/>
    <property type="project" value="TreeGrafter"/>
</dbReference>
<keyword evidence="1" id="KW-0808">Transferase</keyword>
<dbReference type="InterPro" id="IPR008271">
    <property type="entry name" value="Ser/Thr_kinase_AS"/>
</dbReference>
<sequence>MTGRFPEPDQIFEDKYRVERLLGSGGFARVYLAEQIDLGRKVAIKILSLRVNSATSPETSEDESALESIALRFEREARIISQLNSAQTITIYDYGRTGDGLLYMVMEFVDGVELSEIAVPIAPRRALKILRQVLQSLHEAHARDLLHRDLKPANIMVYEHYGQKDQVKLLDFGIAKAIGDVANGAGADLTATDSLIGTPRYMSPEQIRGKDMGPASDIYSLGLVTYELLMGSKAITNTDSIEILGAHLAPESFRIPREDILHPQLVRLVNKMLSKELSERYASVSEVLEDLDAVEQLHGDLRLAGPPDITRPPGDETAIADLDESFIEAIDDDFMGSFDHFDSEPMGDKRTKRAVALVVLLVVVLVGIGFVLWQDSSPAETKEALVEETLEGAEEVEAPPVKPMPVVTVIRTRPSGASVWSGDRLIGMAPVQFTSERYEFPLTVRATFAEQSVEKTLEKPGGEFWLDIAVPADEDALAERAGTSVSDEDTEEPAQEAAAQKNTPTAPVAKPRPKPRPMPQPKPKPKPKPEPADNDGGDTLKYLPLE</sequence>
<dbReference type="RefSeq" id="WP_111336047.1">
    <property type="nucleotide sequence ID" value="NZ_CP030032.1"/>
</dbReference>
<dbReference type="InterPro" id="IPR000719">
    <property type="entry name" value="Prot_kinase_dom"/>
</dbReference>
<dbReference type="PANTHER" id="PTHR43289">
    <property type="entry name" value="MITOGEN-ACTIVATED PROTEIN KINASE KINASE KINASE 20-RELATED"/>
    <property type="match status" value="1"/>
</dbReference>
<dbReference type="Gene3D" id="1.10.510.10">
    <property type="entry name" value="Transferase(Phosphotransferase) domain 1"/>
    <property type="match status" value="1"/>
</dbReference>
<dbReference type="SMART" id="SM00220">
    <property type="entry name" value="S_TKc"/>
    <property type="match status" value="1"/>
</dbReference>
<keyword evidence="3" id="KW-0418">Kinase</keyword>
<protein>
    <recommendedName>
        <fullName evidence="7">Protein kinase domain-containing protein</fullName>
    </recommendedName>
</protein>
<dbReference type="Proteomes" id="UP000249799">
    <property type="component" value="Chromosome"/>
</dbReference>
<accession>A0A2Z4FP71</accession>
<evidence type="ECO:0000256" key="6">
    <source>
        <dbReference type="SAM" id="Phobius"/>
    </source>
</evidence>
<dbReference type="PROSITE" id="PS00108">
    <property type="entry name" value="PROTEIN_KINASE_ST"/>
    <property type="match status" value="1"/>
</dbReference>
<feature type="domain" description="Protein kinase" evidence="7">
    <location>
        <begin position="16"/>
        <end position="301"/>
    </location>
</feature>
<feature type="transmembrane region" description="Helical" evidence="6">
    <location>
        <begin position="354"/>
        <end position="373"/>
    </location>
</feature>
<dbReference type="PROSITE" id="PS50011">
    <property type="entry name" value="PROTEIN_KINASE_DOM"/>
    <property type="match status" value="1"/>
</dbReference>
<keyword evidence="9" id="KW-1185">Reference proteome</keyword>
<dbReference type="EMBL" id="CP030032">
    <property type="protein sequence ID" value="AWV90545.1"/>
    <property type="molecule type" value="Genomic_DNA"/>
</dbReference>
<evidence type="ECO:0000313" key="9">
    <source>
        <dbReference type="Proteomes" id="UP000249799"/>
    </source>
</evidence>
<dbReference type="Gene3D" id="3.30.200.20">
    <property type="entry name" value="Phosphorylase Kinase, domain 1"/>
    <property type="match status" value="1"/>
</dbReference>
<evidence type="ECO:0000313" key="8">
    <source>
        <dbReference type="EMBL" id="AWV90545.1"/>
    </source>
</evidence>
<dbReference type="CDD" id="cd14014">
    <property type="entry name" value="STKc_PknB_like"/>
    <property type="match status" value="1"/>
</dbReference>
<name>A0A2Z4FP71_9DELT</name>